<dbReference type="SUPFAM" id="SSF51735">
    <property type="entry name" value="NAD(P)-binding Rossmann-fold domains"/>
    <property type="match status" value="1"/>
</dbReference>
<sequence length="229" mass="25349">MAYPTITHPDAQMPRKLHLFGYPIAHSVGPCVHTFVAESVGLPWKCTHFETPDIEKVVEAMKAEDFIAGAVMMPLKLPIMANMDSIDDLARIAKQVVAEMIAGRFADSKEKIIVVENVEQAKTLDAPFYVVGPGVFLDMCFKPRITQLVEIAEPRGWATIDGIEVLGLQLLEQWRLWLGPNVPLPARAARQKVRDLATGSASLNVSSSVGFNQKQTDLVEFETNYCEVL</sequence>
<dbReference type="RefSeq" id="XP_060323784.1">
    <property type="nucleotide sequence ID" value="XM_060470289.1"/>
</dbReference>
<dbReference type="Gene3D" id="3.40.50.10860">
    <property type="entry name" value="Leucine Dehydrogenase, chain A, domain 1"/>
    <property type="match status" value="2"/>
</dbReference>
<dbReference type="GO" id="GO:0019632">
    <property type="term" value="P:shikimate metabolic process"/>
    <property type="evidence" value="ECO:0007669"/>
    <property type="project" value="TreeGrafter"/>
</dbReference>
<dbReference type="Proteomes" id="UP001175211">
    <property type="component" value="Unassembled WGS sequence"/>
</dbReference>
<protein>
    <recommendedName>
        <fullName evidence="1">Shikimate dehydrogenase substrate binding N-terminal domain-containing protein</fullName>
    </recommendedName>
</protein>
<dbReference type="Gene3D" id="3.40.50.720">
    <property type="entry name" value="NAD(P)-binding Rossmann-like Domain"/>
    <property type="match status" value="1"/>
</dbReference>
<comment type="caution">
    <text evidence="2">The sequence shown here is derived from an EMBL/GenBank/DDBJ whole genome shotgun (WGS) entry which is preliminary data.</text>
</comment>
<dbReference type="PANTHER" id="PTHR21089">
    <property type="entry name" value="SHIKIMATE DEHYDROGENASE"/>
    <property type="match status" value="1"/>
</dbReference>
<dbReference type="AlphaFoldDB" id="A0AA39MP63"/>
<dbReference type="SUPFAM" id="SSF53223">
    <property type="entry name" value="Aminoacid dehydrogenase-like, N-terminal domain"/>
    <property type="match status" value="1"/>
</dbReference>
<dbReference type="InterPro" id="IPR022893">
    <property type="entry name" value="Shikimate_DH_fam"/>
</dbReference>
<name>A0AA39MP63_ARMTA</name>
<dbReference type="PANTHER" id="PTHR21089:SF1">
    <property type="entry name" value="BIFUNCTIONAL 3-DEHYDROQUINATE DEHYDRATASE_SHIKIMATE DEHYDROGENASE, CHLOROPLASTIC"/>
    <property type="match status" value="1"/>
</dbReference>
<dbReference type="EMBL" id="JAUEPS010000073">
    <property type="protein sequence ID" value="KAK0440929.1"/>
    <property type="molecule type" value="Genomic_DNA"/>
</dbReference>
<evidence type="ECO:0000313" key="2">
    <source>
        <dbReference type="EMBL" id="KAK0440929.1"/>
    </source>
</evidence>
<dbReference type="InterPro" id="IPR046346">
    <property type="entry name" value="Aminoacid_DH-like_N_sf"/>
</dbReference>
<dbReference type="GO" id="GO:0004764">
    <property type="term" value="F:shikimate 3-dehydrogenase (NADP+) activity"/>
    <property type="evidence" value="ECO:0007669"/>
    <property type="project" value="InterPro"/>
</dbReference>
<dbReference type="InterPro" id="IPR013708">
    <property type="entry name" value="Shikimate_DH-bd_N"/>
</dbReference>
<reference evidence="2" key="1">
    <citation type="submission" date="2023-06" db="EMBL/GenBank/DDBJ databases">
        <authorList>
            <consortium name="Lawrence Berkeley National Laboratory"/>
            <person name="Ahrendt S."/>
            <person name="Sahu N."/>
            <person name="Indic B."/>
            <person name="Wong-Bajracharya J."/>
            <person name="Merenyi Z."/>
            <person name="Ke H.-M."/>
            <person name="Monk M."/>
            <person name="Kocsube S."/>
            <person name="Drula E."/>
            <person name="Lipzen A."/>
            <person name="Balint B."/>
            <person name="Henrissat B."/>
            <person name="Andreopoulos B."/>
            <person name="Martin F.M."/>
            <person name="Harder C.B."/>
            <person name="Rigling D."/>
            <person name="Ford K.L."/>
            <person name="Foster G.D."/>
            <person name="Pangilinan J."/>
            <person name="Papanicolaou A."/>
            <person name="Barry K."/>
            <person name="LaButti K."/>
            <person name="Viragh M."/>
            <person name="Koriabine M."/>
            <person name="Yan M."/>
            <person name="Riley R."/>
            <person name="Champramary S."/>
            <person name="Plett K.L."/>
            <person name="Tsai I.J."/>
            <person name="Slot J."/>
            <person name="Sipos G."/>
            <person name="Plett J."/>
            <person name="Nagy L.G."/>
            <person name="Grigoriev I.V."/>
        </authorList>
    </citation>
    <scope>NUCLEOTIDE SEQUENCE</scope>
    <source>
        <strain evidence="2">CCBAS 213</strain>
    </source>
</reference>
<evidence type="ECO:0000259" key="1">
    <source>
        <dbReference type="Pfam" id="PF08501"/>
    </source>
</evidence>
<accession>A0AA39MP63</accession>
<gene>
    <name evidence="2" type="ORF">EV420DRAFT_1485781</name>
</gene>
<feature type="domain" description="Shikimate dehydrogenase substrate binding N-terminal" evidence="1">
    <location>
        <begin position="19"/>
        <end position="94"/>
    </location>
</feature>
<dbReference type="InterPro" id="IPR036291">
    <property type="entry name" value="NAD(P)-bd_dom_sf"/>
</dbReference>
<proteinExistence type="predicted"/>
<dbReference type="GO" id="GO:0009423">
    <property type="term" value="P:chorismate biosynthetic process"/>
    <property type="evidence" value="ECO:0007669"/>
    <property type="project" value="TreeGrafter"/>
</dbReference>
<evidence type="ECO:0000313" key="3">
    <source>
        <dbReference type="Proteomes" id="UP001175211"/>
    </source>
</evidence>
<keyword evidence="3" id="KW-1185">Reference proteome</keyword>
<organism evidence="2 3">
    <name type="scientific">Armillaria tabescens</name>
    <name type="common">Ringless honey mushroom</name>
    <name type="synonym">Agaricus tabescens</name>
    <dbReference type="NCBI Taxonomy" id="1929756"/>
    <lineage>
        <taxon>Eukaryota</taxon>
        <taxon>Fungi</taxon>
        <taxon>Dikarya</taxon>
        <taxon>Basidiomycota</taxon>
        <taxon>Agaricomycotina</taxon>
        <taxon>Agaricomycetes</taxon>
        <taxon>Agaricomycetidae</taxon>
        <taxon>Agaricales</taxon>
        <taxon>Marasmiineae</taxon>
        <taxon>Physalacriaceae</taxon>
        <taxon>Desarmillaria</taxon>
    </lineage>
</organism>
<dbReference type="GeneID" id="85353837"/>
<dbReference type="Pfam" id="PF08501">
    <property type="entry name" value="Shikimate_dh_N"/>
    <property type="match status" value="1"/>
</dbReference>